<dbReference type="AlphaFoldDB" id="A0ABD6EK52"/>
<feature type="domain" description="G-protein coupled receptors family 1 profile" evidence="6">
    <location>
        <begin position="58"/>
        <end position="355"/>
    </location>
</feature>
<evidence type="ECO:0000313" key="7">
    <source>
        <dbReference type="EMBL" id="MFH4977801.1"/>
    </source>
</evidence>
<accession>A0ABD6EK52</accession>
<keyword evidence="3 5" id="KW-1133">Transmembrane helix</keyword>
<name>A0ABD6EK52_9BILA</name>
<dbReference type="PANTHER" id="PTHR46641:SF13">
    <property type="entry name" value="G_PROTEIN_RECEP_F1_2 DOMAIN-CONTAINING PROTEIN"/>
    <property type="match status" value="1"/>
</dbReference>
<evidence type="ECO:0000256" key="2">
    <source>
        <dbReference type="ARBA" id="ARBA00022692"/>
    </source>
</evidence>
<proteinExistence type="predicted"/>
<evidence type="ECO:0000313" key="8">
    <source>
        <dbReference type="Proteomes" id="UP001608902"/>
    </source>
</evidence>
<feature type="transmembrane region" description="Helical" evidence="5">
    <location>
        <begin position="75"/>
        <end position="101"/>
    </location>
</feature>
<gene>
    <name evidence="7" type="ORF">AB6A40_004510</name>
</gene>
<dbReference type="InterPro" id="IPR052954">
    <property type="entry name" value="GPCR-Ligand_Int"/>
</dbReference>
<comment type="subcellular location">
    <subcellularLocation>
        <location evidence="1">Membrane</location>
    </subcellularLocation>
</comment>
<keyword evidence="4 5" id="KW-0472">Membrane</keyword>
<sequence>MSNPDTDEWPNPNHSTTITDGNFIPFCSIENHTDNYRIFRKLVNGMLTILCVVIGTIGNLYSIKAIHMSNFYKNRSVVMAISLLTLAFWDTILLWCAFFYYGIWSTMEQSPTAILVLITPWFHGFSQIANTASVWCVATITIQRYLAGRDPFLCSRGSRLLLKASRAKRRSSSLPDIYCAAYRQHFRLPIFLSLAAILLNIPAFFEVQSRLCRGLDGRFSRELQISELRLNPHYRLWYKVVFRMLITSFAPNIIILLVTLLTIALMRGSNRSRKQLFRLSKKQLDSFSCKELMLTTISLMLVTKYLVSRSPSFCLDIFELAVGFSRKWWLERLIYAIDLSNFLIILNSSTNCLIFLKGTSWLQSRFNRHQRKRKIGTTFSSSETGSSVSRQLLRATKIADEEAIHVEIDDIKRLQHFVSTHPKLVQKLSLVSMYKTNIYNGKETVSLSNGIIAADGIKKDASELPSIFIDLLRYLHERNNDQLSPGRVPELRILQGFQLCDSVLHGEFPPRHRKFGAPSPTIFKDHCFASETERLELNDAWGCFLQMLSRDHKQCIIIGGEYKYRSIWRQPSYLDK</sequence>
<dbReference type="PROSITE" id="PS50262">
    <property type="entry name" value="G_PROTEIN_RECEP_F1_2"/>
    <property type="match status" value="1"/>
</dbReference>
<keyword evidence="2 5" id="KW-0812">Transmembrane</keyword>
<feature type="transmembrane region" description="Helical" evidence="5">
    <location>
        <begin position="240"/>
        <end position="266"/>
    </location>
</feature>
<evidence type="ECO:0000256" key="3">
    <source>
        <dbReference type="ARBA" id="ARBA00022989"/>
    </source>
</evidence>
<reference evidence="7 8" key="1">
    <citation type="submission" date="2024-08" db="EMBL/GenBank/DDBJ databases">
        <title>Gnathostoma spinigerum genome.</title>
        <authorList>
            <person name="Gonzalez-Bertolin B."/>
            <person name="Monzon S."/>
            <person name="Zaballos A."/>
            <person name="Jimenez P."/>
            <person name="Dekumyoy P."/>
            <person name="Varona S."/>
            <person name="Cuesta I."/>
            <person name="Sumanam S."/>
            <person name="Adisakwattana P."/>
            <person name="Gasser R.B."/>
            <person name="Hernandez-Gonzalez A."/>
            <person name="Young N.D."/>
            <person name="Perteguer M.J."/>
        </authorList>
    </citation>
    <scope>NUCLEOTIDE SEQUENCE [LARGE SCALE GENOMIC DNA]</scope>
    <source>
        <strain evidence="7">AL3</strain>
        <tissue evidence="7">Liver</tissue>
    </source>
</reference>
<evidence type="ECO:0000256" key="1">
    <source>
        <dbReference type="ARBA" id="ARBA00004370"/>
    </source>
</evidence>
<keyword evidence="8" id="KW-1185">Reference proteome</keyword>
<protein>
    <recommendedName>
        <fullName evidence="6">G-protein coupled receptors family 1 profile domain-containing protein</fullName>
    </recommendedName>
</protein>
<dbReference type="GO" id="GO:0016020">
    <property type="term" value="C:membrane"/>
    <property type="evidence" value="ECO:0007669"/>
    <property type="project" value="UniProtKB-SubCell"/>
</dbReference>
<comment type="caution">
    <text evidence="7">The sequence shown here is derived from an EMBL/GenBank/DDBJ whole genome shotgun (WGS) entry which is preliminary data.</text>
</comment>
<evidence type="ECO:0000256" key="4">
    <source>
        <dbReference type="ARBA" id="ARBA00023136"/>
    </source>
</evidence>
<organism evidence="7 8">
    <name type="scientific">Gnathostoma spinigerum</name>
    <dbReference type="NCBI Taxonomy" id="75299"/>
    <lineage>
        <taxon>Eukaryota</taxon>
        <taxon>Metazoa</taxon>
        <taxon>Ecdysozoa</taxon>
        <taxon>Nematoda</taxon>
        <taxon>Chromadorea</taxon>
        <taxon>Rhabditida</taxon>
        <taxon>Spirurina</taxon>
        <taxon>Gnathostomatomorpha</taxon>
        <taxon>Gnathostomatoidea</taxon>
        <taxon>Gnathostomatidae</taxon>
        <taxon>Gnathostoma</taxon>
    </lineage>
</organism>
<feature type="transmembrane region" description="Helical" evidence="5">
    <location>
        <begin position="42"/>
        <end position="63"/>
    </location>
</feature>
<feature type="transmembrane region" description="Helical" evidence="5">
    <location>
        <begin position="186"/>
        <end position="205"/>
    </location>
</feature>
<dbReference type="InterPro" id="IPR017452">
    <property type="entry name" value="GPCR_Rhodpsn_7TM"/>
</dbReference>
<dbReference type="PANTHER" id="PTHR46641">
    <property type="entry name" value="FMRFAMIDE RECEPTOR-RELATED"/>
    <property type="match status" value="1"/>
</dbReference>
<evidence type="ECO:0000259" key="6">
    <source>
        <dbReference type="PROSITE" id="PS50262"/>
    </source>
</evidence>
<dbReference type="Proteomes" id="UP001608902">
    <property type="component" value="Unassembled WGS sequence"/>
</dbReference>
<dbReference type="Gene3D" id="1.20.1070.10">
    <property type="entry name" value="Rhodopsin 7-helix transmembrane proteins"/>
    <property type="match status" value="1"/>
</dbReference>
<feature type="transmembrane region" description="Helical" evidence="5">
    <location>
        <begin position="121"/>
        <end position="142"/>
    </location>
</feature>
<dbReference type="EMBL" id="JBGFUD010002631">
    <property type="protein sequence ID" value="MFH4977801.1"/>
    <property type="molecule type" value="Genomic_DNA"/>
</dbReference>
<dbReference type="CDD" id="cd14978">
    <property type="entry name" value="7tmA_FMRFamide_R-like"/>
    <property type="match status" value="1"/>
</dbReference>
<evidence type="ECO:0000256" key="5">
    <source>
        <dbReference type="SAM" id="Phobius"/>
    </source>
</evidence>
<dbReference type="SUPFAM" id="SSF81321">
    <property type="entry name" value="Family A G protein-coupled receptor-like"/>
    <property type="match status" value="1"/>
</dbReference>